<dbReference type="PANTHER" id="PTHR34979:SF1">
    <property type="entry name" value="INNER MEMBRANE PROTEIN YGAZ"/>
    <property type="match status" value="1"/>
</dbReference>
<proteinExistence type="inferred from homology"/>
<dbReference type="GO" id="GO:1903785">
    <property type="term" value="P:L-valine transmembrane transport"/>
    <property type="evidence" value="ECO:0007669"/>
    <property type="project" value="TreeGrafter"/>
</dbReference>
<feature type="transmembrane region" description="Helical" evidence="8">
    <location>
        <begin position="121"/>
        <end position="146"/>
    </location>
</feature>
<dbReference type="OrthoDB" id="3177005at2"/>
<keyword evidence="10" id="KW-1185">Reference proteome</keyword>
<feature type="transmembrane region" description="Helical" evidence="8">
    <location>
        <begin position="152"/>
        <end position="170"/>
    </location>
</feature>
<keyword evidence="7 8" id="KW-0472">Membrane</keyword>
<protein>
    <submittedName>
        <fullName evidence="9">Inner membrane protein YgaZ</fullName>
    </submittedName>
</protein>
<evidence type="ECO:0000256" key="1">
    <source>
        <dbReference type="ARBA" id="ARBA00004651"/>
    </source>
</evidence>
<keyword evidence="6 8" id="KW-1133">Transmembrane helix</keyword>
<dbReference type="Pfam" id="PF03591">
    <property type="entry name" value="AzlC"/>
    <property type="match status" value="1"/>
</dbReference>
<accession>A0A380MSP2</accession>
<dbReference type="AlphaFoldDB" id="A0A380MSP2"/>
<sequence length="230" mass="25535">MSLFRLTLPLLLGYVPLAIAFAVAWMQAGLPAWGALLASVFLYAGSMQFLLIGLLVVQANWETVFVAALAVNLRHIFYGLSFPSVLYRHHPLAFLYSVFALTDEGFSLVEQLKRDKDYRKITIALMLLQIYWVFGTLIGILIGAFIPVEIVGFDFALCGVFVVLAQNHYYHRSRRPAMLLGAIGMVCGLIAVYLFGVDKNQLLLIAISVLTVLLLGLPRQQVLPMDENNG</sequence>
<evidence type="ECO:0000256" key="8">
    <source>
        <dbReference type="SAM" id="Phobius"/>
    </source>
</evidence>
<evidence type="ECO:0000256" key="2">
    <source>
        <dbReference type="ARBA" id="ARBA00010735"/>
    </source>
</evidence>
<keyword evidence="3" id="KW-0813">Transport</keyword>
<reference evidence="9 10" key="1">
    <citation type="submission" date="2018-06" db="EMBL/GenBank/DDBJ databases">
        <authorList>
            <consortium name="Pathogen Informatics"/>
            <person name="Doyle S."/>
        </authorList>
    </citation>
    <scope>NUCLEOTIDE SEQUENCE [LARGE SCALE GENOMIC DNA]</scope>
    <source>
        <strain evidence="9 10">NCTC13337</strain>
    </source>
</reference>
<dbReference type="Proteomes" id="UP000254601">
    <property type="component" value="Unassembled WGS sequence"/>
</dbReference>
<evidence type="ECO:0000313" key="10">
    <source>
        <dbReference type="Proteomes" id="UP000254601"/>
    </source>
</evidence>
<keyword evidence="4" id="KW-1003">Cell membrane</keyword>
<dbReference type="GO" id="GO:0005886">
    <property type="term" value="C:plasma membrane"/>
    <property type="evidence" value="ECO:0007669"/>
    <property type="project" value="UniProtKB-SubCell"/>
</dbReference>
<feature type="transmembrane region" description="Helical" evidence="8">
    <location>
        <begin position="201"/>
        <end position="217"/>
    </location>
</feature>
<dbReference type="EMBL" id="UHIC01000001">
    <property type="protein sequence ID" value="SUO95600.1"/>
    <property type="molecule type" value="Genomic_DNA"/>
</dbReference>
<evidence type="ECO:0000256" key="3">
    <source>
        <dbReference type="ARBA" id="ARBA00022448"/>
    </source>
</evidence>
<evidence type="ECO:0000313" key="9">
    <source>
        <dbReference type="EMBL" id="SUO95600.1"/>
    </source>
</evidence>
<evidence type="ECO:0000256" key="5">
    <source>
        <dbReference type="ARBA" id="ARBA00022692"/>
    </source>
</evidence>
<evidence type="ECO:0000256" key="7">
    <source>
        <dbReference type="ARBA" id="ARBA00023136"/>
    </source>
</evidence>
<feature type="transmembrane region" description="Helical" evidence="8">
    <location>
        <begin position="32"/>
        <end position="57"/>
    </location>
</feature>
<gene>
    <name evidence="9" type="primary">ygaZ</name>
    <name evidence="9" type="ORF">NCTC13337_01481</name>
</gene>
<evidence type="ECO:0000256" key="6">
    <source>
        <dbReference type="ARBA" id="ARBA00022989"/>
    </source>
</evidence>
<feature type="transmembrane region" description="Helical" evidence="8">
    <location>
        <begin position="177"/>
        <end position="195"/>
    </location>
</feature>
<comment type="subcellular location">
    <subcellularLocation>
        <location evidence="1">Cell membrane</location>
        <topology evidence="1">Multi-pass membrane protein</topology>
    </subcellularLocation>
</comment>
<comment type="similarity">
    <text evidence="2">Belongs to the AzlC family.</text>
</comment>
<keyword evidence="5 8" id="KW-0812">Transmembrane</keyword>
<name>A0A380MSP2_9GAMM</name>
<evidence type="ECO:0000256" key="4">
    <source>
        <dbReference type="ARBA" id="ARBA00022475"/>
    </source>
</evidence>
<organism evidence="9 10">
    <name type="scientific">Suttonella ornithocola</name>
    <dbReference type="NCBI Taxonomy" id="279832"/>
    <lineage>
        <taxon>Bacteria</taxon>
        <taxon>Pseudomonadati</taxon>
        <taxon>Pseudomonadota</taxon>
        <taxon>Gammaproteobacteria</taxon>
        <taxon>Cardiobacteriales</taxon>
        <taxon>Cardiobacteriaceae</taxon>
        <taxon>Suttonella</taxon>
    </lineage>
</organism>
<dbReference type="RefSeq" id="WP_072576392.1">
    <property type="nucleotide sequence ID" value="NZ_LWHB01000067.1"/>
</dbReference>
<dbReference type="InterPro" id="IPR011606">
    <property type="entry name" value="Brnchd-chn_aa_trnsp_permease"/>
</dbReference>
<dbReference type="PANTHER" id="PTHR34979">
    <property type="entry name" value="INNER MEMBRANE PROTEIN YGAZ"/>
    <property type="match status" value="1"/>
</dbReference>